<dbReference type="EMBL" id="BMAC01000541">
    <property type="protein sequence ID" value="GFP98734.1"/>
    <property type="molecule type" value="Genomic_DNA"/>
</dbReference>
<name>A0A830CRM6_9LAMI</name>
<dbReference type="PANTHER" id="PTHR47481:SF43">
    <property type="entry name" value="RETROTRANSPOSON COPIA-LIKE N-TERMINAL DOMAIN-CONTAINING PROTEIN"/>
    <property type="match status" value="1"/>
</dbReference>
<dbReference type="Proteomes" id="UP000653305">
    <property type="component" value="Unassembled WGS sequence"/>
</dbReference>
<accession>A0A830CRM6</accession>
<dbReference type="AlphaFoldDB" id="A0A830CRM6"/>
<protein>
    <submittedName>
        <fullName evidence="1">Uncharacterized protein</fullName>
    </submittedName>
</protein>
<sequence>MSYANTSRGRVVSLKAKLAKNPKGGKTVTEFLHEMRAITDDLALAQNPIFEEDLVVHVITQLADEFNPIVAALRVRETPIAFSELPDILTYFERLMKENDVAHQSLLATANATQKHTFRHQNPD</sequence>
<gene>
    <name evidence="1" type="ORF">PHJA_002017300</name>
</gene>
<reference evidence="1" key="1">
    <citation type="submission" date="2020-07" db="EMBL/GenBank/DDBJ databases">
        <title>Ethylene signaling mediates host invasion by parasitic plants.</title>
        <authorList>
            <person name="Yoshida S."/>
        </authorList>
    </citation>
    <scope>NUCLEOTIDE SEQUENCE</scope>
    <source>
        <strain evidence="1">Okayama</strain>
    </source>
</reference>
<evidence type="ECO:0000313" key="1">
    <source>
        <dbReference type="EMBL" id="GFP98734.1"/>
    </source>
</evidence>
<keyword evidence="2" id="KW-1185">Reference proteome</keyword>
<dbReference type="PANTHER" id="PTHR47481">
    <property type="match status" value="1"/>
</dbReference>
<evidence type="ECO:0000313" key="2">
    <source>
        <dbReference type="Proteomes" id="UP000653305"/>
    </source>
</evidence>
<organism evidence="1 2">
    <name type="scientific">Phtheirospermum japonicum</name>
    <dbReference type="NCBI Taxonomy" id="374723"/>
    <lineage>
        <taxon>Eukaryota</taxon>
        <taxon>Viridiplantae</taxon>
        <taxon>Streptophyta</taxon>
        <taxon>Embryophyta</taxon>
        <taxon>Tracheophyta</taxon>
        <taxon>Spermatophyta</taxon>
        <taxon>Magnoliopsida</taxon>
        <taxon>eudicotyledons</taxon>
        <taxon>Gunneridae</taxon>
        <taxon>Pentapetalae</taxon>
        <taxon>asterids</taxon>
        <taxon>lamiids</taxon>
        <taxon>Lamiales</taxon>
        <taxon>Orobanchaceae</taxon>
        <taxon>Orobanchaceae incertae sedis</taxon>
        <taxon>Phtheirospermum</taxon>
    </lineage>
</organism>
<comment type="caution">
    <text evidence="1">The sequence shown here is derived from an EMBL/GenBank/DDBJ whole genome shotgun (WGS) entry which is preliminary data.</text>
</comment>
<dbReference type="OrthoDB" id="913891at2759"/>
<proteinExistence type="predicted"/>